<gene>
    <name evidence="3" type="ORF">FPZ11_12480</name>
</gene>
<feature type="domain" description="Nudix hydrolase" evidence="2">
    <location>
        <begin position="35"/>
        <end position="167"/>
    </location>
</feature>
<dbReference type="PROSITE" id="PS51462">
    <property type="entry name" value="NUDIX"/>
    <property type="match status" value="1"/>
</dbReference>
<protein>
    <submittedName>
        <fullName evidence="3">NUDIX domain-containing protein</fullName>
    </submittedName>
</protein>
<dbReference type="KEGG" id="huw:FPZ11_12480"/>
<sequence length="178" mass="19011">MLADLAALPPSATRDAYLEFVSSNGDAALRREGGPEHLTASCFVFSPDLTRTLLCFHRKGGFWVQFGGHLEPQDASLASAAQREAREESGIDDLALLSAEIVDLDRHDLHGGFSCAAHWDTGFVAVVAAAATISVSDESDDVRWFPVDALPEGAVAGLAERLRRAREAAVDILPSRAP</sequence>
<comment type="similarity">
    <text evidence="1">Belongs to the Nudix hydrolase family.</text>
</comment>
<dbReference type="Pfam" id="PF00293">
    <property type="entry name" value="NUDIX"/>
    <property type="match status" value="1"/>
</dbReference>
<dbReference type="InterPro" id="IPR015797">
    <property type="entry name" value="NUDIX_hydrolase-like_dom_sf"/>
</dbReference>
<dbReference type="Gene3D" id="3.90.79.10">
    <property type="entry name" value="Nucleoside Triphosphate Pyrophosphohydrolase"/>
    <property type="match status" value="1"/>
</dbReference>
<dbReference type="Proteomes" id="UP000320216">
    <property type="component" value="Chromosome"/>
</dbReference>
<reference evidence="3 4" key="1">
    <citation type="submission" date="2019-07" db="EMBL/GenBank/DDBJ databases">
        <title>Full genome sequence of Humibacter sp. WJ7-1.</title>
        <authorList>
            <person name="Im W.-T."/>
        </authorList>
    </citation>
    <scope>NUCLEOTIDE SEQUENCE [LARGE SCALE GENOMIC DNA]</scope>
    <source>
        <strain evidence="3 4">WJ7-1</strain>
    </source>
</reference>
<dbReference type="AlphaFoldDB" id="A0A5B8MB55"/>
<organism evidence="3 4">
    <name type="scientific">Humibacter ginsenosidimutans</name>
    <dbReference type="NCBI Taxonomy" id="2599293"/>
    <lineage>
        <taxon>Bacteria</taxon>
        <taxon>Bacillati</taxon>
        <taxon>Actinomycetota</taxon>
        <taxon>Actinomycetes</taxon>
        <taxon>Micrococcales</taxon>
        <taxon>Microbacteriaceae</taxon>
        <taxon>Humibacter</taxon>
    </lineage>
</organism>
<accession>A0A5B8MB55</accession>
<dbReference type="PANTHER" id="PTHR43736">
    <property type="entry name" value="ADP-RIBOSE PYROPHOSPHATASE"/>
    <property type="match status" value="1"/>
</dbReference>
<evidence type="ECO:0000256" key="1">
    <source>
        <dbReference type="ARBA" id="ARBA00005582"/>
    </source>
</evidence>
<dbReference type="EMBL" id="CP042305">
    <property type="protein sequence ID" value="QDZ16870.1"/>
    <property type="molecule type" value="Genomic_DNA"/>
</dbReference>
<evidence type="ECO:0000259" key="2">
    <source>
        <dbReference type="PROSITE" id="PS51462"/>
    </source>
</evidence>
<name>A0A5B8MB55_9MICO</name>
<proteinExistence type="inferred from homology"/>
<evidence type="ECO:0000313" key="4">
    <source>
        <dbReference type="Proteomes" id="UP000320216"/>
    </source>
</evidence>
<dbReference type="OrthoDB" id="129709at2"/>
<dbReference type="SUPFAM" id="SSF55811">
    <property type="entry name" value="Nudix"/>
    <property type="match status" value="1"/>
</dbReference>
<dbReference type="PANTHER" id="PTHR43736:SF1">
    <property type="entry name" value="DIHYDRONEOPTERIN TRIPHOSPHATE DIPHOSPHATASE"/>
    <property type="match status" value="1"/>
</dbReference>
<dbReference type="InterPro" id="IPR000086">
    <property type="entry name" value="NUDIX_hydrolase_dom"/>
</dbReference>
<keyword evidence="4" id="KW-1185">Reference proteome</keyword>
<dbReference type="CDD" id="cd03674">
    <property type="entry name" value="NUDIX_Hydrolase"/>
    <property type="match status" value="1"/>
</dbReference>
<evidence type="ECO:0000313" key="3">
    <source>
        <dbReference type="EMBL" id="QDZ16870.1"/>
    </source>
</evidence>